<feature type="binding site" evidence="9">
    <location>
        <position position="122"/>
    </location>
    <ligand>
        <name>Mg(2+)</name>
        <dbReference type="ChEBI" id="CHEBI:18420"/>
    </ligand>
</feature>
<dbReference type="PANTHER" id="PTHR43210:SF2">
    <property type="entry name" value="ATP-DEPENDENT DETHIOBIOTIN SYNTHETASE BIOD 2"/>
    <property type="match status" value="1"/>
</dbReference>
<comment type="subunit">
    <text evidence="9">Homodimer.</text>
</comment>
<comment type="catalytic activity">
    <reaction evidence="8">
        <text>(7R,8S)-8-amino-7-(carboxyamino)nonanoate + ATP = (4R,5S)-dethiobiotin + ADP + phosphate + H(+)</text>
        <dbReference type="Rhea" id="RHEA:63684"/>
        <dbReference type="ChEBI" id="CHEBI:15378"/>
        <dbReference type="ChEBI" id="CHEBI:30616"/>
        <dbReference type="ChEBI" id="CHEBI:43474"/>
        <dbReference type="ChEBI" id="CHEBI:149470"/>
        <dbReference type="ChEBI" id="CHEBI:149473"/>
        <dbReference type="ChEBI" id="CHEBI:456216"/>
    </reaction>
</comment>
<keyword evidence="11" id="KW-1185">Reference proteome</keyword>
<dbReference type="InterPro" id="IPR027417">
    <property type="entry name" value="P-loop_NTPase"/>
</dbReference>
<dbReference type="PIRSF" id="PIRSF006755">
    <property type="entry name" value="DTB_synth"/>
    <property type="match status" value="1"/>
</dbReference>
<comment type="subcellular location">
    <subcellularLocation>
        <location evidence="9">Cytoplasm</location>
    </subcellularLocation>
</comment>
<evidence type="ECO:0000256" key="5">
    <source>
        <dbReference type="ARBA" id="ARBA00022756"/>
    </source>
</evidence>
<gene>
    <name evidence="9" type="primary">bioD</name>
    <name evidence="10" type="ordered locus">Arnit_2465</name>
</gene>
<dbReference type="GO" id="GO:0005829">
    <property type="term" value="C:cytosol"/>
    <property type="evidence" value="ECO:0007669"/>
    <property type="project" value="TreeGrafter"/>
</dbReference>
<dbReference type="EMBL" id="CP001999">
    <property type="protein sequence ID" value="ADG94115.1"/>
    <property type="molecule type" value="Genomic_DNA"/>
</dbReference>
<protein>
    <recommendedName>
        <fullName evidence="9">ATP-dependent dethiobiotin synthetase BioD</fullName>
        <ecNumber evidence="9">6.3.3.3</ecNumber>
    </recommendedName>
    <alternativeName>
        <fullName evidence="9">DTB synthetase</fullName>
        <shortName evidence="9">DTBS</shortName>
    </alternativeName>
    <alternativeName>
        <fullName evidence="9">Dethiobiotin synthase</fullName>
    </alternativeName>
</protein>
<reference evidence="10 11" key="1">
    <citation type="journal article" date="2010" name="Stand. Genomic Sci.">
        <title>Complete genome sequence of Arcobacter nitrofigilis type strain (CI).</title>
        <authorList>
            <person name="Pati A."/>
            <person name="Gronow S."/>
            <person name="Lapidus A."/>
            <person name="Copeland A."/>
            <person name="Glavina Del Rio T."/>
            <person name="Nolan M."/>
            <person name="Lucas S."/>
            <person name="Tice H."/>
            <person name="Cheng J.F."/>
            <person name="Han C."/>
            <person name="Chertkov O."/>
            <person name="Bruce D."/>
            <person name="Tapia R."/>
            <person name="Goodwin L."/>
            <person name="Pitluck S."/>
            <person name="Liolios K."/>
            <person name="Ivanova N."/>
            <person name="Mavromatis K."/>
            <person name="Chen A."/>
            <person name="Palaniappan K."/>
            <person name="Land M."/>
            <person name="Hauser L."/>
            <person name="Chang Y.J."/>
            <person name="Jeffries C.D."/>
            <person name="Detter J.C."/>
            <person name="Rohde M."/>
            <person name="Goker M."/>
            <person name="Bristow J."/>
            <person name="Eisen J.A."/>
            <person name="Markowitz V."/>
            <person name="Hugenholtz P."/>
            <person name="Klenk H.P."/>
            <person name="Kyrpides N.C."/>
        </authorList>
    </citation>
    <scope>NUCLEOTIDE SEQUENCE [LARGE SCALE GENOMIC DNA]</scope>
    <source>
        <strain evidence="11">ATCC 33309 / DSM 7299 / CCUG 15893 / LMG 7604 / NCTC 12251 / CI</strain>
    </source>
</reference>
<dbReference type="PANTHER" id="PTHR43210">
    <property type="entry name" value="DETHIOBIOTIN SYNTHETASE"/>
    <property type="match status" value="1"/>
</dbReference>
<dbReference type="RefSeq" id="WP_013136260.1">
    <property type="nucleotide sequence ID" value="NC_014166.1"/>
</dbReference>
<comment type="similarity">
    <text evidence="9">Belongs to the dethiobiotin synthetase family.</text>
</comment>
<keyword evidence="7 9" id="KW-0460">Magnesium</keyword>
<dbReference type="STRING" id="572480.Arnit_2465"/>
<dbReference type="HAMAP" id="MF_00336">
    <property type="entry name" value="BioD"/>
    <property type="match status" value="1"/>
</dbReference>
<dbReference type="SUPFAM" id="SSF52540">
    <property type="entry name" value="P-loop containing nucleoside triphosphate hydrolases"/>
    <property type="match status" value="1"/>
</dbReference>
<dbReference type="NCBIfam" id="TIGR00347">
    <property type="entry name" value="bioD"/>
    <property type="match status" value="1"/>
</dbReference>
<keyword evidence="2 9" id="KW-0436">Ligase</keyword>
<feature type="active site" evidence="9">
    <location>
        <position position="46"/>
    </location>
</feature>
<evidence type="ECO:0000256" key="7">
    <source>
        <dbReference type="ARBA" id="ARBA00022842"/>
    </source>
</evidence>
<name>D5UZ63_ARCNC</name>
<evidence type="ECO:0000313" key="10">
    <source>
        <dbReference type="EMBL" id="ADG94115.1"/>
    </source>
</evidence>
<dbReference type="eggNOG" id="COG0132">
    <property type="taxonomic scope" value="Bacteria"/>
</dbReference>
<dbReference type="HOGENOM" id="CLU_072551_3_2_7"/>
<evidence type="ECO:0000256" key="9">
    <source>
        <dbReference type="HAMAP-Rule" id="MF_00336"/>
    </source>
</evidence>
<organism evidence="10 11">
    <name type="scientific">Arcobacter nitrofigilis (strain ATCC 33309 / DSM 7299 / CCUG 15893 / LMG 7604 / NCTC 12251 / CI)</name>
    <name type="common">Campylobacter nitrofigilis</name>
    <dbReference type="NCBI Taxonomy" id="572480"/>
    <lineage>
        <taxon>Bacteria</taxon>
        <taxon>Pseudomonadati</taxon>
        <taxon>Campylobacterota</taxon>
        <taxon>Epsilonproteobacteria</taxon>
        <taxon>Campylobacterales</taxon>
        <taxon>Arcobacteraceae</taxon>
        <taxon>Arcobacter</taxon>
    </lineage>
</organism>
<comment type="function">
    <text evidence="9">Catalyzes a mechanistically unusual reaction, the ATP-dependent insertion of CO2 between the N7 and N8 nitrogen atoms of 7,8-diaminopelargonic acid (DAPA, also called 7,8-diammoniononanoate) to form a ureido ring.</text>
</comment>
<accession>D5UZ63</accession>
<feature type="binding site" evidence="9">
    <location>
        <position position="50"/>
    </location>
    <ligand>
        <name>substrate</name>
    </ligand>
</feature>
<dbReference type="GO" id="GO:0004141">
    <property type="term" value="F:dethiobiotin synthase activity"/>
    <property type="evidence" value="ECO:0007669"/>
    <property type="project" value="UniProtKB-UniRule"/>
</dbReference>
<evidence type="ECO:0000313" key="11">
    <source>
        <dbReference type="Proteomes" id="UP000000939"/>
    </source>
</evidence>
<keyword evidence="4 9" id="KW-0547">Nucleotide-binding</keyword>
<dbReference type="EC" id="6.3.3.3" evidence="9"/>
<comment type="pathway">
    <text evidence="9">Cofactor biosynthesis; biotin biosynthesis; biotin from 7,8-diaminononanoate: step 1/2.</text>
</comment>
<comment type="caution">
    <text evidence="9">Lacks conserved residue(s) required for the propagation of feature annotation.</text>
</comment>
<dbReference type="OrthoDB" id="9802097at2"/>
<evidence type="ECO:0000256" key="3">
    <source>
        <dbReference type="ARBA" id="ARBA00022723"/>
    </source>
</evidence>
<dbReference type="AlphaFoldDB" id="D5UZ63"/>
<feature type="binding site" evidence="9">
    <location>
        <begin position="122"/>
        <end position="125"/>
    </location>
    <ligand>
        <name>ATP</name>
        <dbReference type="ChEBI" id="CHEBI:30616"/>
    </ligand>
</feature>
<dbReference type="Pfam" id="PF13500">
    <property type="entry name" value="AAA_26"/>
    <property type="match status" value="1"/>
</dbReference>
<comment type="catalytic activity">
    <reaction evidence="9">
        <text>(7R,8S)-7,8-diammoniononanoate + CO2 + ATP = (4R,5S)-dethiobiotin + ADP + phosphate + 3 H(+)</text>
        <dbReference type="Rhea" id="RHEA:15805"/>
        <dbReference type="ChEBI" id="CHEBI:15378"/>
        <dbReference type="ChEBI" id="CHEBI:16526"/>
        <dbReference type="ChEBI" id="CHEBI:30616"/>
        <dbReference type="ChEBI" id="CHEBI:43474"/>
        <dbReference type="ChEBI" id="CHEBI:149469"/>
        <dbReference type="ChEBI" id="CHEBI:149473"/>
        <dbReference type="ChEBI" id="CHEBI:456216"/>
        <dbReference type="EC" id="6.3.3.3"/>
    </reaction>
</comment>
<dbReference type="UniPathway" id="UPA00078">
    <property type="reaction ID" value="UER00161"/>
</dbReference>
<keyword evidence="5 9" id="KW-0093">Biotin biosynthesis</keyword>
<evidence type="ECO:0000256" key="6">
    <source>
        <dbReference type="ARBA" id="ARBA00022840"/>
    </source>
</evidence>
<dbReference type="InterPro" id="IPR004472">
    <property type="entry name" value="DTB_synth_BioD"/>
</dbReference>
<dbReference type="CDD" id="cd03109">
    <property type="entry name" value="DTBS"/>
    <property type="match status" value="1"/>
</dbReference>
<dbReference type="GO" id="GO:0000287">
    <property type="term" value="F:magnesium ion binding"/>
    <property type="evidence" value="ECO:0007669"/>
    <property type="project" value="UniProtKB-UniRule"/>
</dbReference>
<dbReference type="GO" id="GO:0005524">
    <property type="term" value="F:ATP binding"/>
    <property type="evidence" value="ECO:0007669"/>
    <property type="project" value="UniProtKB-UniRule"/>
</dbReference>
<keyword evidence="1 9" id="KW-0963">Cytoplasm</keyword>
<keyword evidence="6 9" id="KW-0067">ATP-binding</keyword>
<proteinExistence type="inferred from homology"/>
<dbReference type="Proteomes" id="UP000000939">
    <property type="component" value="Chromosome"/>
</dbReference>
<evidence type="ECO:0000256" key="2">
    <source>
        <dbReference type="ARBA" id="ARBA00022598"/>
    </source>
</evidence>
<feature type="binding site" evidence="9">
    <location>
        <position position="25"/>
    </location>
    <ligand>
        <name>Mg(2+)</name>
        <dbReference type="ChEBI" id="CHEBI:18420"/>
    </ligand>
</feature>
<dbReference type="KEGG" id="ant:Arnit_2465"/>
<dbReference type="GO" id="GO:0009102">
    <property type="term" value="P:biotin biosynthetic process"/>
    <property type="evidence" value="ECO:0007669"/>
    <property type="project" value="UniProtKB-UniRule"/>
</dbReference>
<sequence>MIKNKNYLSNQSLFITATNTDVGKTYAASVFLKKFTKDGFKVGYYKPIETGVIDKPIDGLSMLELTKSLNPDFDVDIDFVVPYQFELPAAPIVAKKEKDIDLEFIIKRKKELEKLCNILIIEGAGGLMVPILEDFFMIDLIKKLETKVALICPSKLGGINDTLLSQEALKNRNIDFEWYINLYKDKDSFEEISLPFYINHFKEIKYLQDLI</sequence>
<evidence type="ECO:0000256" key="1">
    <source>
        <dbReference type="ARBA" id="ARBA00022490"/>
    </source>
</evidence>
<evidence type="ECO:0000256" key="4">
    <source>
        <dbReference type="ARBA" id="ARBA00022741"/>
    </source>
</evidence>
<keyword evidence="3 9" id="KW-0479">Metal-binding</keyword>
<comment type="cofactor">
    <cofactor evidence="9">
        <name>Mg(2+)</name>
        <dbReference type="ChEBI" id="CHEBI:18420"/>
    </cofactor>
</comment>
<feature type="binding site" evidence="9">
    <location>
        <begin position="21"/>
        <end position="26"/>
    </location>
    <ligand>
        <name>ATP</name>
        <dbReference type="ChEBI" id="CHEBI:30616"/>
    </ligand>
</feature>
<dbReference type="Gene3D" id="3.40.50.300">
    <property type="entry name" value="P-loop containing nucleotide triphosphate hydrolases"/>
    <property type="match status" value="1"/>
</dbReference>
<evidence type="ECO:0000256" key="8">
    <source>
        <dbReference type="ARBA" id="ARBA00047386"/>
    </source>
</evidence>